<evidence type="ECO:0000313" key="2">
    <source>
        <dbReference type="Proteomes" id="UP000887564"/>
    </source>
</evidence>
<dbReference type="Proteomes" id="UP000887564">
    <property type="component" value="Unplaced"/>
</dbReference>
<keyword evidence="1" id="KW-0472">Membrane</keyword>
<reference evidence="3" key="1">
    <citation type="submission" date="2022-11" db="UniProtKB">
        <authorList>
            <consortium name="WormBaseParasite"/>
        </authorList>
    </citation>
    <scope>IDENTIFICATION</scope>
</reference>
<accession>A0A914RX09</accession>
<name>A0A914RX09_PAREQ</name>
<keyword evidence="1" id="KW-1133">Transmembrane helix</keyword>
<feature type="transmembrane region" description="Helical" evidence="1">
    <location>
        <begin position="12"/>
        <end position="34"/>
    </location>
</feature>
<sequence length="45" mass="5295">MNTTRWQLVGRVLAYHLASKTFSYSAILMFFLIGRKIHVVIRARE</sequence>
<keyword evidence="2" id="KW-1185">Reference proteome</keyword>
<dbReference type="AlphaFoldDB" id="A0A914RX09"/>
<keyword evidence="1" id="KW-0812">Transmembrane</keyword>
<proteinExistence type="predicted"/>
<protein>
    <submittedName>
        <fullName evidence="3">Uncharacterized protein</fullName>
    </submittedName>
</protein>
<organism evidence="2 3">
    <name type="scientific">Parascaris equorum</name>
    <name type="common">Equine roundworm</name>
    <dbReference type="NCBI Taxonomy" id="6256"/>
    <lineage>
        <taxon>Eukaryota</taxon>
        <taxon>Metazoa</taxon>
        <taxon>Ecdysozoa</taxon>
        <taxon>Nematoda</taxon>
        <taxon>Chromadorea</taxon>
        <taxon>Rhabditida</taxon>
        <taxon>Spirurina</taxon>
        <taxon>Ascaridomorpha</taxon>
        <taxon>Ascaridoidea</taxon>
        <taxon>Ascarididae</taxon>
        <taxon>Parascaris</taxon>
    </lineage>
</organism>
<evidence type="ECO:0000313" key="3">
    <source>
        <dbReference type="WBParaSite" id="PEQ_0000655001-mRNA-1"/>
    </source>
</evidence>
<evidence type="ECO:0000256" key="1">
    <source>
        <dbReference type="SAM" id="Phobius"/>
    </source>
</evidence>
<dbReference type="WBParaSite" id="PEQ_0000655001-mRNA-1">
    <property type="protein sequence ID" value="PEQ_0000655001-mRNA-1"/>
    <property type="gene ID" value="PEQ_0000655001"/>
</dbReference>